<organism evidence="1 2">
    <name type="scientific">Candidatus Thiomargarita nelsonii</name>
    <dbReference type="NCBI Taxonomy" id="1003181"/>
    <lineage>
        <taxon>Bacteria</taxon>
        <taxon>Pseudomonadati</taxon>
        <taxon>Pseudomonadota</taxon>
        <taxon>Gammaproteobacteria</taxon>
        <taxon>Thiotrichales</taxon>
        <taxon>Thiotrichaceae</taxon>
        <taxon>Thiomargarita</taxon>
    </lineage>
</organism>
<comment type="caution">
    <text evidence="1">The sequence shown here is derived from an EMBL/GenBank/DDBJ whole genome shotgun (WGS) entry which is preliminary data.</text>
</comment>
<evidence type="ECO:0000313" key="1">
    <source>
        <dbReference type="EMBL" id="OAD19218.1"/>
    </source>
</evidence>
<reference evidence="1 2" key="1">
    <citation type="submission" date="2016-05" db="EMBL/GenBank/DDBJ databases">
        <title>Single-cell genome of chain-forming Candidatus Thiomargarita nelsonii and comparison to other large sulfur-oxidizing bacteria.</title>
        <authorList>
            <person name="Winkel M."/>
            <person name="Salman V."/>
            <person name="Woyke T."/>
            <person name="Schulz-Vogt H."/>
            <person name="Richter M."/>
            <person name="Flood B."/>
            <person name="Bailey J."/>
            <person name="Amann R."/>
            <person name="Mussmann M."/>
        </authorList>
    </citation>
    <scope>NUCLEOTIDE SEQUENCE [LARGE SCALE GENOMIC DNA]</scope>
    <source>
        <strain evidence="1 2">THI036</strain>
    </source>
</reference>
<protein>
    <submittedName>
        <fullName evidence="1">Uncharacterized protein</fullName>
    </submittedName>
</protein>
<proteinExistence type="predicted"/>
<sequence length="90" mass="9886">MVGVCKKWWTACQSKICWAANGFSFSVQIRVVISVASTTAPFCCRVIMDWKAIRLSEPPDIGRCQMISLSSNSHIANAFGLISTTLRANC</sequence>
<dbReference type="AlphaFoldDB" id="A0A176RU04"/>
<keyword evidence="2" id="KW-1185">Reference proteome</keyword>
<gene>
    <name evidence="1" type="ORF">THIOM_005162</name>
</gene>
<name>A0A176RU04_9GAMM</name>
<dbReference type="Proteomes" id="UP000076962">
    <property type="component" value="Unassembled WGS sequence"/>
</dbReference>
<dbReference type="EMBL" id="LUTY01002894">
    <property type="protein sequence ID" value="OAD19218.1"/>
    <property type="molecule type" value="Genomic_DNA"/>
</dbReference>
<accession>A0A176RU04</accession>
<evidence type="ECO:0000313" key="2">
    <source>
        <dbReference type="Proteomes" id="UP000076962"/>
    </source>
</evidence>